<evidence type="ECO:0000256" key="10">
    <source>
        <dbReference type="ARBA" id="ARBA00048988"/>
    </source>
</evidence>
<evidence type="ECO:0000256" key="3">
    <source>
        <dbReference type="ARBA" id="ARBA00022801"/>
    </source>
</evidence>
<evidence type="ECO:0000256" key="1">
    <source>
        <dbReference type="ARBA" id="ARBA00022741"/>
    </source>
</evidence>
<gene>
    <name evidence="11" type="primary">hel308</name>
    <name evidence="15" type="ORF">O0S09_00475</name>
</gene>
<dbReference type="PROSITE" id="PS51192">
    <property type="entry name" value="HELICASE_ATP_BIND_1"/>
    <property type="match status" value="1"/>
</dbReference>
<dbReference type="NCBIfam" id="NF002654">
    <property type="entry name" value="PRK02362.1"/>
    <property type="match status" value="1"/>
</dbReference>
<evidence type="ECO:0000256" key="12">
    <source>
        <dbReference type="SAM" id="MobiDB-lite"/>
    </source>
</evidence>
<comment type="subunit">
    <text evidence="11">Monomer.</text>
</comment>
<keyword evidence="6 11" id="KW-0238">DNA-binding</keyword>
<dbReference type="PROSITE" id="PS51194">
    <property type="entry name" value="HELICASE_CTER"/>
    <property type="match status" value="1"/>
</dbReference>
<evidence type="ECO:0000256" key="4">
    <source>
        <dbReference type="ARBA" id="ARBA00022806"/>
    </source>
</evidence>
<reference evidence="15" key="1">
    <citation type="submission" date="2022-12" db="EMBL/GenBank/DDBJ databases">
        <title>Isolation and characterisation of novel Methanocorpusculum spp. from native Australian herbivores indicates the genus is ancestrally host-associated.</title>
        <authorList>
            <person name="Volmer J.G."/>
            <person name="Soo R.M."/>
            <person name="Evans P.N."/>
            <person name="Hoedt E.C."/>
            <person name="Astorga Alsina A.L."/>
            <person name="Woodcroft B.J."/>
            <person name="Tyson G.W."/>
            <person name="Hugenholtz P."/>
            <person name="Morrison M."/>
        </authorList>
    </citation>
    <scope>NUCLEOTIDE SEQUENCE</scope>
    <source>
        <strain evidence="15">CW153</strain>
    </source>
</reference>
<keyword evidence="5 11" id="KW-0067">ATP-binding</keyword>
<dbReference type="SUPFAM" id="SSF52540">
    <property type="entry name" value="P-loop containing nucleoside triphosphate hydrolases"/>
    <property type="match status" value="1"/>
</dbReference>
<dbReference type="InterPro" id="IPR001650">
    <property type="entry name" value="Helicase_C-like"/>
</dbReference>
<keyword evidence="2 11" id="KW-0227">DNA damage</keyword>
<dbReference type="InterPro" id="IPR022965">
    <property type="entry name" value="Helicase_Hel308"/>
</dbReference>
<dbReference type="Pfam" id="PF00271">
    <property type="entry name" value="Helicase_C"/>
    <property type="match status" value="1"/>
</dbReference>
<dbReference type="EC" id="5.6.2.4" evidence="11"/>
<feature type="region of interest" description="Disordered" evidence="12">
    <location>
        <begin position="691"/>
        <end position="730"/>
    </location>
</feature>
<dbReference type="InterPro" id="IPR050474">
    <property type="entry name" value="Hel308_SKI2-like"/>
</dbReference>
<accession>A0ABT4IJ14</accession>
<keyword evidence="4 11" id="KW-0347">Helicase</keyword>
<dbReference type="RefSeq" id="WP_268921909.1">
    <property type="nucleotide sequence ID" value="NZ_JAPTGC010000001.1"/>
</dbReference>
<dbReference type="PANTHER" id="PTHR47961:SF10">
    <property type="entry name" value="ATP-DEPENDENT DNA HELICASE HEL308"/>
    <property type="match status" value="1"/>
</dbReference>
<comment type="function">
    <text evidence="11">DNA-dependent ATPase and 3'-5' DNA helicase that may be involved in repair of stalled replication forks.</text>
</comment>
<dbReference type="Gene3D" id="3.40.50.300">
    <property type="entry name" value="P-loop containing nucleotide triphosphate hydrolases"/>
    <property type="match status" value="2"/>
</dbReference>
<evidence type="ECO:0000259" key="14">
    <source>
        <dbReference type="PROSITE" id="PS51194"/>
    </source>
</evidence>
<keyword evidence="16" id="KW-1185">Reference proteome</keyword>
<comment type="catalytic activity">
    <reaction evidence="9 11">
        <text>Couples ATP hydrolysis with the unwinding of duplex DNA by translocating in the 3'-5' direction.</text>
        <dbReference type="EC" id="5.6.2.4"/>
    </reaction>
</comment>
<evidence type="ECO:0000256" key="11">
    <source>
        <dbReference type="HAMAP-Rule" id="MF_00442"/>
    </source>
</evidence>
<dbReference type="PANTHER" id="PTHR47961">
    <property type="entry name" value="DNA POLYMERASE THETA, PUTATIVE (AFU_ORTHOLOGUE AFUA_1G05260)-RELATED"/>
    <property type="match status" value="1"/>
</dbReference>
<feature type="domain" description="Helicase ATP-binding" evidence="13">
    <location>
        <begin position="33"/>
        <end position="196"/>
    </location>
</feature>
<dbReference type="Gene3D" id="1.10.3380.30">
    <property type="match status" value="1"/>
</dbReference>
<dbReference type="InterPro" id="IPR014001">
    <property type="entry name" value="Helicase_ATP-bd"/>
</dbReference>
<comment type="catalytic activity">
    <reaction evidence="10 11">
        <text>ATP + H2O = ADP + phosphate + H(+)</text>
        <dbReference type="Rhea" id="RHEA:13065"/>
        <dbReference type="ChEBI" id="CHEBI:15377"/>
        <dbReference type="ChEBI" id="CHEBI:15378"/>
        <dbReference type="ChEBI" id="CHEBI:30616"/>
        <dbReference type="ChEBI" id="CHEBI:43474"/>
        <dbReference type="ChEBI" id="CHEBI:456216"/>
        <dbReference type="EC" id="5.6.2.4"/>
    </reaction>
</comment>
<keyword evidence="3 11" id="KW-0378">Hydrolase</keyword>
<dbReference type="Pfam" id="PF21280">
    <property type="entry name" value="Helicase_dom4_arc"/>
    <property type="match status" value="1"/>
</dbReference>
<evidence type="ECO:0000256" key="9">
    <source>
        <dbReference type="ARBA" id="ARBA00034617"/>
    </source>
</evidence>
<name>A0ABT4IJ14_9EURY</name>
<keyword evidence="7 11" id="KW-0234">DNA repair</keyword>
<dbReference type="Gene3D" id="1.10.150.20">
    <property type="entry name" value="5' to 3' exonuclease, C-terminal subdomain"/>
    <property type="match status" value="1"/>
</dbReference>
<dbReference type="SUPFAM" id="SSF158702">
    <property type="entry name" value="Sec63 N-terminal domain-like"/>
    <property type="match status" value="1"/>
</dbReference>
<feature type="domain" description="Helicase C-terminal" evidence="14">
    <location>
        <begin position="229"/>
        <end position="415"/>
    </location>
</feature>
<dbReference type="Proteomes" id="UP001141336">
    <property type="component" value="Unassembled WGS sequence"/>
</dbReference>
<dbReference type="EMBL" id="JAPTGC010000001">
    <property type="protein sequence ID" value="MCZ0861729.1"/>
    <property type="molecule type" value="Genomic_DNA"/>
</dbReference>
<dbReference type="GO" id="GO:0016787">
    <property type="term" value="F:hydrolase activity"/>
    <property type="evidence" value="ECO:0007669"/>
    <property type="project" value="UniProtKB-KW"/>
</dbReference>
<dbReference type="Pfam" id="PF20470">
    <property type="entry name" value="HTH_61"/>
    <property type="match status" value="1"/>
</dbReference>
<feature type="binding site" evidence="11">
    <location>
        <position position="28"/>
    </location>
    <ligand>
        <name>ATP</name>
        <dbReference type="ChEBI" id="CHEBI:30616"/>
    </ligand>
</feature>
<dbReference type="CDD" id="cd18795">
    <property type="entry name" value="SF2_C_Ski2"/>
    <property type="match status" value="1"/>
</dbReference>
<dbReference type="SMART" id="SM00490">
    <property type="entry name" value="HELICc"/>
    <property type="match status" value="1"/>
</dbReference>
<dbReference type="InterPro" id="IPR036390">
    <property type="entry name" value="WH_DNA-bd_sf"/>
</dbReference>
<dbReference type="Pfam" id="PF00270">
    <property type="entry name" value="DEAD"/>
    <property type="match status" value="1"/>
</dbReference>
<dbReference type="SMART" id="SM00487">
    <property type="entry name" value="DEXDc"/>
    <property type="match status" value="1"/>
</dbReference>
<dbReference type="InterPro" id="IPR048772">
    <property type="entry name" value="Hel308-like_dom4"/>
</dbReference>
<evidence type="ECO:0000256" key="8">
    <source>
        <dbReference type="ARBA" id="ARBA00023235"/>
    </source>
</evidence>
<protein>
    <recommendedName>
        <fullName evidence="11">ATP-dependent DNA helicase Hel308</fullName>
        <ecNumber evidence="11">5.6.2.4</ecNumber>
    </recommendedName>
    <alternativeName>
        <fullName evidence="11">DNA 3'-5' helicase Hel308</fullName>
    </alternativeName>
</protein>
<keyword evidence="1 11" id="KW-0547">Nucleotide-binding</keyword>
<evidence type="ECO:0000256" key="2">
    <source>
        <dbReference type="ARBA" id="ARBA00022763"/>
    </source>
</evidence>
<comment type="caution">
    <text evidence="15">The sequence shown here is derived from an EMBL/GenBank/DDBJ whole genome shotgun (WGS) entry which is preliminary data.</text>
</comment>
<dbReference type="HAMAP" id="MF_00442">
    <property type="entry name" value="Helicase_Hel308"/>
    <property type="match status" value="1"/>
</dbReference>
<dbReference type="CDD" id="cd18028">
    <property type="entry name" value="DEXHc_archSki2"/>
    <property type="match status" value="1"/>
</dbReference>
<sequence>MKIDSLPLPISLRTKYSALGITELYPPQAECVDAGLFDRKNLLVAIPTASGKTLVAEMAMQKEIADGGKCLYIVPLKALAAEKYEDFSGKEVKVGIATGDPDQRDEYLGRYDIIVATSEKTDSLLRNRSEWLKRVSLLVVDEIHLIGDPSRGATLEMVIAKLRYQNPAMQIIGLSATMGNPEELAKWLDAGLITSEWRPVDLREGVYHNGAIHFHGAERIVPTPKKDDDLNLLLDTAAEGGQCLVFVSSRRSAEAYAKRAATVLKKKSAELDGYADRIAKADATPSGKVLANAVRNGAAFHHAGLPRAAREAVEEGFRKGDIQVIASTPTLAAGLNLPARRVLIRDYQRYEAGIGMNPIPVMEYRQMAGRAGRPRLDPYGEAVLIAKDRDAVDRLFEEFIDAPAENISSQCQKENELRNHLLALVATGFASTRAEVEGFMEKSFYASQKATHRRLDRNISKALAYLVQSGMITEEADGALWGTQFGVLASRLYLDPETASLLRETLEKQETFSAFGMLHLLCMTPDMFRFYLKASDERLVDQVFCERGDELWCEELSEEFFAAVKTALVAEAWCEEVPEDIICENFGVGAGDIHAVVENLRWLMHAAGRITHEFAPRFDAEVRNLEIRIENGVKEELLPLIALRGIGRVRARRLFDRGITTPEALLAADTREVVSILGNVLAKNVLEQAAKKTGKTTGFSSLPEEERNEVGPDAAPAEPKPQKTLFDFGE</sequence>
<keyword evidence="8 11" id="KW-0413">Isomerase</keyword>
<dbReference type="SUPFAM" id="SSF46785">
    <property type="entry name" value="Winged helix' DNA-binding domain"/>
    <property type="match status" value="1"/>
</dbReference>
<comment type="similarity">
    <text evidence="11">Belongs to the helicase family. Hel308 subfamily.</text>
</comment>
<dbReference type="InterPro" id="IPR046931">
    <property type="entry name" value="HTH_61"/>
</dbReference>
<dbReference type="InterPro" id="IPR027417">
    <property type="entry name" value="P-loop_NTPase"/>
</dbReference>
<evidence type="ECO:0000256" key="6">
    <source>
        <dbReference type="ARBA" id="ARBA00023125"/>
    </source>
</evidence>
<evidence type="ECO:0000313" key="15">
    <source>
        <dbReference type="EMBL" id="MCZ0861729.1"/>
    </source>
</evidence>
<evidence type="ECO:0000313" key="16">
    <source>
        <dbReference type="Proteomes" id="UP001141336"/>
    </source>
</evidence>
<evidence type="ECO:0000256" key="5">
    <source>
        <dbReference type="ARBA" id="ARBA00022840"/>
    </source>
</evidence>
<dbReference type="InterPro" id="IPR011545">
    <property type="entry name" value="DEAD/DEAH_box_helicase_dom"/>
</dbReference>
<proteinExistence type="inferred from homology"/>
<dbReference type="Pfam" id="PF14520">
    <property type="entry name" value="HHH_5"/>
    <property type="match status" value="1"/>
</dbReference>
<organism evidence="15 16">
    <name type="scientific">Methanocorpusculum vombati</name>
    <dbReference type="NCBI Taxonomy" id="3002864"/>
    <lineage>
        <taxon>Archaea</taxon>
        <taxon>Methanobacteriati</taxon>
        <taxon>Methanobacteriota</taxon>
        <taxon>Stenosarchaea group</taxon>
        <taxon>Methanomicrobia</taxon>
        <taxon>Methanomicrobiales</taxon>
        <taxon>Methanocorpusculaceae</taxon>
        <taxon>Methanocorpusculum</taxon>
    </lineage>
</organism>
<evidence type="ECO:0000256" key="7">
    <source>
        <dbReference type="ARBA" id="ARBA00023204"/>
    </source>
</evidence>
<dbReference type="GO" id="GO:0003678">
    <property type="term" value="F:DNA helicase activity"/>
    <property type="evidence" value="ECO:0007669"/>
    <property type="project" value="UniProtKB-EC"/>
</dbReference>
<evidence type="ECO:0000259" key="13">
    <source>
        <dbReference type="PROSITE" id="PS51192"/>
    </source>
</evidence>